<name>A0A075H667_9ARCH</name>
<dbReference type="AlphaFoldDB" id="A0A075H667"/>
<accession>A0A075H667</accession>
<sequence length="121" mass="13278">MKVFNGKEAANDYMSSHTLAFSTPELTLMRFSFWLGDMVPDPENKEEGIPRLITYIEEKDFAPVEIIDDETYVPTGAVLGSGMYGSANSNDSPDAEQFCSECGGKNSSSAKFCRECGINLI</sequence>
<protein>
    <recommendedName>
        <fullName evidence="2">Zinc-ribbon domain-containing protein</fullName>
    </recommendedName>
</protein>
<organism evidence="1">
    <name type="scientific">uncultured marine thaumarchaeote KM3_41_H02</name>
    <dbReference type="NCBI Taxonomy" id="1456146"/>
    <lineage>
        <taxon>Archaea</taxon>
        <taxon>Nitrososphaerota</taxon>
        <taxon>environmental samples</taxon>
    </lineage>
</organism>
<reference evidence="1" key="1">
    <citation type="journal article" date="2014" name="Genome Biol. Evol.">
        <title>Pangenome evidence for extensive interdomain horizontal transfer affecting lineage core and shell genes in uncultured planktonic thaumarchaeota and euryarchaeota.</title>
        <authorList>
            <person name="Deschamps P."/>
            <person name="Zivanovic Y."/>
            <person name="Moreira D."/>
            <person name="Rodriguez-Valera F."/>
            <person name="Lopez-Garcia P."/>
        </authorList>
    </citation>
    <scope>NUCLEOTIDE SEQUENCE</scope>
</reference>
<proteinExistence type="predicted"/>
<dbReference type="EMBL" id="KF900877">
    <property type="protein sequence ID" value="AIF09942.1"/>
    <property type="molecule type" value="Genomic_DNA"/>
</dbReference>
<evidence type="ECO:0000313" key="1">
    <source>
        <dbReference type="EMBL" id="AIF09942.1"/>
    </source>
</evidence>
<evidence type="ECO:0008006" key="2">
    <source>
        <dbReference type="Google" id="ProtNLM"/>
    </source>
</evidence>